<protein>
    <submittedName>
        <fullName evidence="2">Uncharacterized protein</fullName>
    </submittedName>
</protein>
<name>A0A0F3GKD7_9BACT</name>
<evidence type="ECO:0000313" key="2">
    <source>
        <dbReference type="EMBL" id="KJU82287.1"/>
    </source>
</evidence>
<dbReference type="Proteomes" id="UP000033423">
    <property type="component" value="Unassembled WGS sequence"/>
</dbReference>
<dbReference type="EMBL" id="LACI01002375">
    <property type="protein sequence ID" value="KJU82287.1"/>
    <property type="molecule type" value="Genomic_DNA"/>
</dbReference>
<accession>A0A0F3GKD7</accession>
<feature type="non-terminal residue" evidence="2">
    <location>
        <position position="67"/>
    </location>
</feature>
<feature type="region of interest" description="Disordered" evidence="1">
    <location>
        <begin position="1"/>
        <end position="26"/>
    </location>
</feature>
<comment type="caution">
    <text evidence="2">The sequence shown here is derived from an EMBL/GenBank/DDBJ whole genome shotgun (WGS) entry which is preliminary data.</text>
</comment>
<sequence>MPKKPQPQSPSTNLDANSIKAMASTGGRRPNLHEIASVYTDYFAYFTGIYPNPDKVLLRNHEGERYE</sequence>
<dbReference type="AlphaFoldDB" id="A0A0F3GKD7"/>
<proteinExistence type="predicted"/>
<evidence type="ECO:0000256" key="1">
    <source>
        <dbReference type="SAM" id="MobiDB-lite"/>
    </source>
</evidence>
<gene>
    <name evidence="2" type="ORF">MBAV_005532</name>
</gene>
<keyword evidence="3" id="KW-1185">Reference proteome</keyword>
<organism evidence="2 3">
    <name type="scientific">Candidatus Magnetobacterium bavaricum</name>
    <dbReference type="NCBI Taxonomy" id="29290"/>
    <lineage>
        <taxon>Bacteria</taxon>
        <taxon>Pseudomonadati</taxon>
        <taxon>Nitrospirota</taxon>
        <taxon>Thermodesulfovibrionia</taxon>
        <taxon>Thermodesulfovibrionales</taxon>
        <taxon>Candidatus Magnetobacteriaceae</taxon>
        <taxon>Candidatus Magnetobacterium</taxon>
    </lineage>
</organism>
<evidence type="ECO:0000313" key="3">
    <source>
        <dbReference type="Proteomes" id="UP000033423"/>
    </source>
</evidence>
<reference evidence="2 3" key="1">
    <citation type="submission" date="2015-02" db="EMBL/GenBank/DDBJ databases">
        <title>Single-cell genomics of uncultivated deep-branching MTB reveals a conserved set of magnetosome genes.</title>
        <authorList>
            <person name="Kolinko S."/>
            <person name="Richter M."/>
            <person name="Glockner F.O."/>
            <person name="Brachmann A."/>
            <person name="Schuler D."/>
        </authorList>
    </citation>
    <scope>NUCLEOTIDE SEQUENCE [LARGE SCALE GENOMIC DNA]</scope>
    <source>
        <strain evidence="2">TM-1</strain>
    </source>
</reference>